<evidence type="ECO:0000313" key="1">
    <source>
        <dbReference type="EMBL" id="QWS68218.1"/>
    </source>
</evidence>
<dbReference type="GeneID" id="80020513"/>
<organism evidence="1 2">
    <name type="scientific">Gordonia phage VanLee</name>
    <dbReference type="NCBI Taxonomy" id="2845816"/>
    <lineage>
        <taxon>Viruses</taxon>
        <taxon>Duplodnaviria</taxon>
        <taxon>Heunggongvirae</taxon>
        <taxon>Uroviricota</taxon>
        <taxon>Caudoviricetes</taxon>
        <taxon>Kruegerviridae</taxon>
        <taxon>Vanleevirus</taxon>
        <taxon>Vanleevirus vanlee</taxon>
    </lineage>
</organism>
<evidence type="ECO:0000313" key="2">
    <source>
        <dbReference type="Proteomes" id="UP000683422"/>
    </source>
</evidence>
<protein>
    <submittedName>
        <fullName evidence="1">HicB-like antitoxin</fullName>
    </submittedName>
</protein>
<reference evidence="1" key="1">
    <citation type="submission" date="2021-04" db="EMBL/GenBank/DDBJ databases">
        <authorList>
            <person name="Barnhill K.B."/>
            <person name="Biggs A.M."/>
            <person name="Bland J."/>
            <person name="Choudhary H.M."/>
            <person name="Crogan R.E."/>
            <person name="Finocchiaro A.B."/>
            <person name="Franco V."/>
            <person name="Fuller T.A."/>
            <person name="Hanwacker C.G."/>
            <person name="Howard Z.E."/>
            <person name="Iqbal M."/>
            <person name="Mathew A.M."/>
            <person name="Miller S."/>
            <person name="Padhye S."/>
            <person name="Rainey E."/>
            <person name="Rodriguez A."/>
            <person name="Stewart E."/>
            <person name="Otero L.A."/>
            <person name="Chase M.A."/>
            <person name="Pollenz R.S."/>
            <person name="Garlena R.A."/>
            <person name="Russell D.A."/>
            <person name="Jacobs-Sera D."/>
            <person name="Hatfull G.F."/>
        </authorList>
    </citation>
    <scope>NUCLEOTIDE SEQUENCE</scope>
</reference>
<keyword evidence="2" id="KW-1185">Reference proteome</keyword>
<gene>
    <name evidence="1" type="primary">101</name>
    <name evidence="1" type="ORF">SEA_VANLEE_101</name>
</gene>
<dbReference type="Proteomes" id="UP000683422">
    <property type="component" value="Segment"/>
</dbReference>
<dbReference type="KEGG" id="vg:80020513"/>
<dbReference type="EMBL" id="MZ028627">
    <property type="protein sequence ID" value="QWS68218.1"/>
    <property type="molecule type" value="Genomic_DNA"/>
</dbReference>
<sequence>MSEIEVYLRRERSAVMHVVHDPADGQFVATVTSASAGAIRGYGVTVEDAIAALDDWVTRLLATQTRTIGPEGPTRVE</sequence>
<accession>A0A8F2D9R3</accession>
<proteinExistence type="predicted"/>
<name>A0A8F2D9R3_9CAUD</name>
<dbReference type="RefSeq" id="YP_010755842.1">
    <property type="nucleotide sequence ID" value="NC_073474.1"/>
</dbReference>